<evidence type="ECO:0000256" key="2">
    <source>
        <dbReference type="ARBA" id="ARBA00043974"/>
    </source>
</evidence>
<protein>
    <submittedName>
        <fullName evidence="3">Uncharacterized protein</fullName>
    </submittedName>
</protein>
<keyword evidence="4" id="KW-1185">Reference proteome</keyword>
<dbReference type="PANTHER" id="PTHR12828">
    <property type="entry name" value="PROTEASOME MATURATION PROTEIN UMP1"/>
    <property type="match status" value="1"/>
</dbReference>
<organism evidence="3 4">
    <name type="scientific">Malus domestica</name>
    <name type="common">Apple</name>
    <name type="synonym">Pyrus malus</name>
    <dbReference type="NCBI Taxonomy" id="3750"/>
    <lineage>
        <taxon>Eukaryota</taxon>
        <taxon>Viridiplantae</taxon>
        <taxon>Streptophyta</taxon>
        <taxon>Embryophyta</taxon>
        <taxon>Tracheophyta</taxon>
        <taxon>Spermatophyta</taxon>
        <taxon>Magnoliopsida</taxon>
        <taxon>eudicotyledons</taxon>
        <taxon>Gunneridae</taxon>
        <taxon>Pentapetalae</taxon>
        <taxon>rosids</taxon>
        <taxon>fabids</taxon>
        <taxon>Rosales</taxon>
        <taxon>Rosaceae</taxon>
        <taxon>Amygdaloideae</taxon>
        <taxon>Maleae</taxon>
        <taxon>Malus</taxon>
    </lineage>
</organism>
<dbReference type="PANTHER" id="PTHR12828:SF3">
    <property type="entry name" value="PROTEASOME MATURATION PROTEIN"/>
    <property type="match status" value="1"/>
</dbReference>
<dbReference type="STRING" id="3750.A0A498J9T0"/>
<evidence type="ECO:0000256" key="1">
    <source>
        <dbReference type="ARBA" id="ARBA00023186"/>
    </source>
</evidence>
<evidence type="ECO:0000313" key="4">
    <source>
        <dbReference type="Proteomes" id="UP000290289"/>
    </source>
</evidence>
<accession>A0A498J9T0</accession>
<gene>
    <name evidence="3" type="ORF">DVH24_006839</name>
</gene>
<dbReference type="EMBL" id="RDQH01000334">
    <property type="protein sequence ID" value="RXH90894.1"/>
    <property type="molecule type" value="Genomic_DNA"/>
</dbReference>
<dbReference type="InterPro" id="IPR008012">
    <property type="entry name" value="Ump1"/>
</dbReference>
<dbReference type="GO" id="GO:0043248">
    <property type="term" value="P:proteasome assembly"/>
    <property type="evidence" value="ECO:0007669"/>
    <property type="project" value="InterPro"/>
</dbReference>
<dbReference type="GO" id="GO:0005737">
    <property type="term" value="C:cytoplasm"/>
    <property type="evidence" value="ECO:0007669"/>
    <property type="project" value="TreeGrafter"/>
</dbReference>
<keyword evidence="1" id="KW-0143">Chaperone</keyword>
<evidence type="ECO:0000313" key="3">
    <source>
        <dbReference type="EMBL" id="RXH90894.1"/>
    </source>
</evidence>
<name>A0A498J9T0_MALDO</name>
<reference evidence="3 4" key="1">
    <citation type="submission" date="2018-10" db="EMBL/GenBank/DDBJ databases">
        <title>A high-quality apple genome assembly.</title>
        <authorList>
            <person name="Hu J."/>
        </authorList>
    </citation>
    <scope>NUCLEOTIDE SEQUENCE [LARGE SCALE GENOMIC DNA]</scope>
    <source>
        <strain evidence="4">cv. HFTH1</strain>
        <tissue evidence="3">Young leaf</tissue>
    </source>
</reference>
<sequence>MVKKRGLDYHHSKNGEDMVHLSVECISTKDGFPSRFQRSAVPIPSSMLGLEAMTGRLNDFGFEDYLTPRESETFWPVDTSCNGSSPWAFKGSSLPKLYVILVDFLP</sequence>
<proteinExistence type="inferred from homology"/>
<dbReference type="Proteomes" id="UP000290289">
    <property type="component" value="Chromosome 8"/>
</dbReference>
<dbReference type="GO" id="GO:0005634">
    <property type="term" value="C:nucleus"/>
    <property type="evidence" value="ECO:0007669"/>
    <property type="project" value="TreeGrafter"/>
</dbReference>
<comment type="caution">
    <text evidence="3">The sequence shown here is derived from an EMBL/GenBank/DDBJ whole genome shotgun (WGS) entry which is preliminary data.</text>
</comment>
<comment type="similarity">
    <text evidence="2">Belongs to the POMP/UMP1 family.</text>
</comment>
<dbReference type="AlphaFoldDB" id="A0A498J9T0"/>